<organism evidence="2 3">
    <name type="scientific">Ideonella margarita</name>
    <dbReference type="NCBI Taxonomy" id="2984191"/>
    <lineage>
        <taxon>Bacteria</taxon>
        <taxon>Pseudomonadati</taxon>
        <taxon>Pseudomonadota</taxon>
        <taxon>Betaproteobacteria</taxon>
        <taxon>Burkholderiales</taxon>
        <taxon>Sphaerotilaceae</taxon>
        <taxon>Ideonella</taxon>
    </lineage>
</organism>
<dbReference type="PANTHER" id="PTHR42681:SF6">
    <property type="entry name" value="BLL0263 PROTEIN"/>
    <property type="match status" value="1"/>
</dbReference>
<dbReference type="RefSeq" id="WP_341398041.1">
    <property type="nucleotide sequence ID" value="NZ_JBBUTI010000003.1"/>
</dbReference>
<keyword evidence="2" id="KW-0012">Acyltransferase</keyword>
<dbReference type="SUPFAM" id="SSF52151">
    <property type="entry name" value="FabD/lysophospholipase-like"/>
    <property type="match status" value="1"/>
</dbReference>
<protein>
    <submittedName>
        <fullName evidence="2">Acyltransferase domain-containing protein</fullName>
    </submittedName>
</protein>
<keyword evidence="3" id="KW-1185">Reference proteome</keyword>
<gene>
    <name evidence="2" type="ORF">AACH00_05290</name>
</gene>
<proteinExistence type="predicted"/>
<reference evidence="2 3" key="1">
    <citation type="submission" date="2024-04" db="EMBL/GenBank/DDBJ databases">
        <title>Novel species of the genus Ideonella isolated from streams.</title>
        <authorList>
            <person name="Lu H."/>
        </authorList>
    </citation>
    <scope>NUCLEOTIDE SEQUENCE [LARGE SCALE GENOMIC DNA]</scope>
    <source>
        <strain evidence="2 3">LYT19W</strain>
    </source>
</reference>
<dbReference type="InterPro" id="IPR016035">
    <property type="entry name" value="Acyl_Trfase/lysoPLipase"/>
</dbReference>
<name>A0ABU9C1N6_9BURK</name>
<comment type="caution">
    <text evidence="2">The sequence shown here is derived from an EMBL/GenBank/DDBJ whole genome shotgun (WGS) entry which is preliminary data.</text>
</comment>
<sequence length="301" mass="31876">MRWALVFSGQGLQRPGMLPWLADDSTMQALATRCGADWRERLADPSLAGDNVRAQVLLTATACAAWAQLQPLLPAPPDVVLGYSVGELAAFSAAGVFSAHTAVALAAERAAFMDQAAAGIDTGLLGITGAEAGGIAQLCRSFDLEVAIRINEGAGLVGGQRADLLSAAAEATRRGWRCTPLNIAVASHTRWMLPAAEAFDRHLAGVVMQAPHAVLFSHALGRIRNAQSARTALSQQLAQTVRWDEAMDAMAAQGVQVVLEIGPGQALARMWQERDPRHIARSVDEFKSASAIAAWLARQVD</sequence>
<dbReference type="SMART" id="SM00827">
    <property type="entry name" value="PKS_AT"/>
    <property type="match status" value="1"/>
</dbReference>
<dbReference type="Pfam" id="PF00698">
    <property type="entry name" value="Acyl_transf_1"/>
    <property type="match status" value="1"/>
</dbReference>
<dbReference type="Gene3D" id="3.40.366.10">
    <property type="entry name" value="Malonyl-Coenzyme A Acyl Carrier Protein, domain 2"/>
    <property type="match status" value="1"/>
</dbReference>
<dbReference type="InterPro" id="IPR050858">
    <property type="entry name" value="Mal-CoA-ACP_Trans/PKS_FabD"/>
</dbReference>
<dbReference type="InterPro" id="IPR001227">
    <property type="entry name" value="Ac_transferase_dom_sf"/>
</dbReference>
<evidence type="ECO:0000313" key="2">
    <source>
        <dbReference type="EMBL" id="MEK8045759.1"/>
    </source>
</evidence>
<feature type="domain" description="Malonyl-CoA:ACP transacylase (MAT)" evidence="1">
    <location>
        <begin position="6"/>
        <end position="299"/>
    </location>
</feature>
<dbReference type="Proteomes" id="UP001379945">
    <property type="component" value="Unassembled WGS sequence"/>
</dbReference>
<accession>A0ABU9C1N6</accession>
<dbReference type="EMBL" id="JBBUTI010000003">
    <property type="protein sequence ID" value="MEK8045759.1"/>
    <property type="molecule type" value="Genomic_DNA"/>
</dbReference>
<dbReference type="GO" id="GO:0016746">
    <property type="term" value="F:acyltransferase activity"/>
    <property type="evidence" value="ECO:0007669"/>
    <property type="project" value="UniProtKB-KW"/>
</dbReference>
<dbReference type="Gene3D" id="3.30.70.250">
    <property type="entry name" value="Malonyl-CoA ACP transacylase, ACP-binding"/>
    <property type="match status" value="1"/>
</dbReference>
<evidence type="ECO:0000313" key="3">
    <source>
        <dbReference type="Proteomes" id="UP001379945"/>
    </source>
</evidence>
<keyword evidence="2" id="KW-0808">Transferase</keyword>
<dbReference type="PANTHER" id="PTHR42681">
    <property type="entry name" value="MALONYL-COA-ACYL CARRIER PROTEIN TRANSACYLASE, MITOCHONDRIAL"/>
    <property type="match status" value="1"/>
</dbReference>
<evidence type="ECO:0000259" key="1">
    <source>
        <dbReference type="SMART" id="SM00827"/>
    </source>
</evidence>
<dbReference type="InterPro" id="IPR014043">
    <property type="entry name" value="Acyl_transferase_dom"/>
</dbReference>